<dbReference type="InterPro" id="IPR016181">
    <property type="entry name" value="Acyl_CoA_acyltransferase"/>
</dbReference>
<dbReference type="PANTHER" id="PTHR31435:SF10">
    <property type="entry name" value="BSR4717 PROTEIN"/>
    <property type="match status" value="1"/>
</dbReference>
<feature type="domain" description="N-acetyltransferase" evidence="2">
    <location>
        <begin position="6"/>
        <end position="92"/>
    </location>
</feature>
<evidence type="ECO:0000313" key="3">
    <source>
        <dbReference type="EMBL" id="SDZ45677.1"/>
    </source>
</evidence>
<dbReference type="GO" id="GO:0016747">
    <property type="term" value="F:acyltransferase activity, transferring groups other than amino-acyl groups"/>
    <property type="evidence" value="ECO:0007669"/>
    <property type="project" value="InterPro"/>
</dbReference>
<evidence type="ECO:0000313" key="4">
    <source>
        <dbReference type="Proteomes" id="UP000199515"/>
    </source>
</evidence>
<dbReference type="InterPro" id="IPR000182">
    <property type="entry name" value="GNAT_dom"/>
</dbReference>
<dbReference type="PANTHER" id="PTHR31435">
    <property type="entry name" value="PROTEIN NATD1"/>
    <property type="match status" value="1"/>
</dbReference>
<dbReference type="PROSITE" id="PS51186">
    <property type="entry name" value="GNAT"/>
    <property type="match status" value="1"/>
</dbReference>
<dbReference type="SUPFAM" id="SSF55729">
    <property type="entry name" value="Acyl-CoA N-acyltransferases (Nat)"/>
    <property type="match status" value="1"/>
</dbReference>
<name>A0A1H3T6Y0_9PSEU</name>
<sequence length="101" mass="11262">MDVKVEKSSERSRYEVFADGVLAGFAEYERQGDELAFTHTEIKEEFGGQGLASKLIRAALDDARTQGVGVLPYCPFVCGFVKKHADYVDLVPEGRRAEFEL</sequence>
<proteinExistence type="predicted"/>
<dbReference type="InterPro" id="IPR031165">
    <property type="entry name" value="GNAT_YJDJ"/>
</dbReference>
<protein>
    <submittedName>
        <fullName evidence="3">Uncharacterized protein</fullName>
    </submittedName>
</protein>
<reference evidence="3 4" key="1">
    <citation type="submission" date="2016-10" db="EMBL/GenBank/DDBJ databases">
        <authorList>
            <person name="de Groot N.N."/>
        </authorList>
    </citation>
    <scope>NUCLEOTIDE SEQUENCE [LARGE SCALE GENOMIC DNA]</scope>
    <source>
        <strain evidence="3 4">CPCC 202699</strain>
    </source>
</reference>
<gene>
    <name evidence="3" type="ORF">SAMN05421504_11827</name>
</gene>
<dbReference type="Proteomes" id="UP000199515">
    <property type="component" value="Unassembled WGS sequence"/>
</dbReference>
<dbReference type="PROSITE" id="PS51729">
    <property type="entry name" value="GNAT_YJDJ"/>
    <property type="match status" value="1"/>
</dbReference>
<dbReference type="AlphaFoldDB" id="A0A1H3T6Y0"/>
<accession>A0A1H3T6Y0</accession>
<dbReference type="RefSeq" id="WP_091300323.1">
    <property type="nucleotide sequence ID" value="NZ_FNON01000018.1"/>
</dbReference>
<dbReference type="STRING" id="589385.SAMN05421504_11827"/>
<dbReference type="CDD" id="cd04301">
    <property type="entry name" value="NAT_SF"/>
    <property type="match status" value="1"/>
</dbReference>
<feature type="domain" description="N-acetyltransferase" evidence="1">
    <location>
        <begin position="1"/>
        <end position="98"/>
    </location>
</feature>
<evidence type="ECO:0000259" key="1">
    <source>
        <dbReference type="PROSITE" id="PS51186"/>
    </source>
</evidence>
<dbReference type="Pfam" id="PF14542">
    <property type="entry name" value="Acetyltransf_CG"/>
    <property type="match status" value="1"/>
</dbReference>
<organism evidence="3 4">
    <name type="scientific">Amycolatopsis xylanica</name>
    <dbReference type="NCBI Taxonomy" id="589385"/>
    <lineage>
        <taxon>Bacteria</taxon>
        <taxon>Bacillati</taxon>
        <taxon>Actinomycetota</taxon>
        <taxon>Actinomycetes</taxon>
        <taxon>Pseudonocardiales</taxon>
        <taxon>Pseudonocardiaceae</taxon>
        <taxon>Amycolatopsis</taxon>
    </lineage>
</organism>
<dbReference type="Gene3D" id="3.40.630.30">
    <property type="match status" value="1"/>
</dbReference>
<keyword evidence="4" id="KW-1185">Reference proteome</keyword>
<dbReference type="OrthoDB" id="5405911at2"/>
<dbReference type="InterPro" id="IPR045057">
    <property type="entry name" value="Gcn5-rel_NAT"/>
</dbReference>
<dbReference type="EMBL" id="FNON01000018">
    <property type="protein sequence ID" value="SDZ45677.1"/>
    <property type="molecule type" value="Genomic_DNA"/>
</dbReference>
<evidence type="ECO:0000259" key="2">
    <source>
        <dbReference type="PROSITE" id="PS51729"/>
    </source>
</evidence>